<dbReference type="Pfam" id="PF05593">
    <property type="entry name" value="RHS_repeat"/>
    <property type="match status" value="3"/>
</dbReference>
<keyword evidence="1" id="KW-0677">Repeat</keyword>
<feature type="domain" description="DUF6531" evidence="2">
    <location>
        <begin position="349"/>
        <end position="422"/>
    </location>
</feature>
<dbReference type="InterPro" id="IPR050708">
    <property type="entry name" value="T6SS_VgrG/RHS"/>
</dbReference>
<dbReference type="NCBIfam" id="TIGR01643">
    <property type="entry name" value="YD_repeat_2x"/>
    <property type="match status" value="8"/>
</dbReference>
<evidence type="ECO:0000259" key="2">
    <source>
        <dbReference type="Pfam" id="PF20148"/>
    </source>
</evidence>
<dbReference type="InterPro" id="IPR006530">
    <property type="entry name" value="YD"/>
</dbReference>
<dbReference type="PANTHER" id="PTHR32305">
    <property type="match status" value="1"/>
</dbReference>
<proteinExistence type="predicted"/>
<feature type="domain" description="Teneurin-like YD-shell" evidence="3">
    <location>
        <begin position="1077"/>
        <end position="1321"/>
    </location>
</feature>
<comment type="caution">
    <text evidence="4">The sequence shown here is derived from an EMBL/GenBank/DDBJ whole genome shotgun (WGS) entry which is preliminary data.</text>
</comment>
<dbReference type="InterPro" id="IPR031325">
    <property type="entry name" value="RHS_repeat"/>
</dbReference>
<protein>
    <submittedName>
        <fullName evidence="4">DUF4280 domain-containing protein</fullName>
    </submittedName>
</protein>
<dbReference type="InterPro" id="IPR056823">
    <property type="entry name" value="TEN-like_YD-shell"/>
</dbReference>
<evidence type="ECO:0000259" key="3">
    <source>
        <dbReference type="Pfam" id="PF25023"/>
    </source>
</evidence>
<dbReference type="PRINTS" id="PR00394">
    <property type="entry name" value="RHSPROTEIN"/>
</dbReference>
<keyword evidence="5" id="KW-1185">Reference proteome</keyword>
<gene>
    <name evidence="4" type="ORF">E5K02_08390</name>
</gene>
<dbReference type="InterPro" id="IPR025460">
    <property type="entry name" value="DUF4280"/>
</dbReference>
<dbReference type="Pfam" id="PF14107">
    <property type="entry name" value="DUF4280"/>
    <property type="match status" value="1"/>
</dbReference>
<sequence length="1472" mass="162824">MAKKYVPAGVFLTCDKGTLPATFNVTFNARTSIYGQNLATDLDKIPVVNVPPMGVCSITKMPCMVVPITWSPVKNDVQLGPAHLLLEDSKLQCGLGGKVGIHFSMAAAQAACAPPPAPEKSLADQADDFLKTLGPVGDIGRFQLGVAEGVWEGGKGLAEGLWGMAKGGWNAVTHPVDTAKAIGEGATNAYKWAGDSQNWANAANSAKQGVSNAAEWASNGENWQKVGDKLQNMSPRDWGNVTGQVAFEVGLTVGTAGAGAALNAAAKTSRVARMASRAARLADVEGHAMSLAARVGRSAAGKMKVMGKVLTGAKKARKAEKAAVKAGKKAKKLDAVTDCAGPKKCTREGHPVDVAAGLVFTEAVDFELPGPIPFVWERIWYSRSTHRGPLGHGWHHRYDLALAVEDDGTLALRMADGRLALFSAPVGEAGSFNRTEKLEAFGNAEQGYRIWNKDERLWYVFAAQAINEAHLLQAVEDQNGFAIRFTYTPQGFLDTITDSAGRRLRADVDSLGRLTALHAPLPEPGVAGNFVVVRYEYSAAGDMVRTTDALDQAMTFAYDNHLLVRETNRVGLSFYFRYDGTGPEARCLRTWGDGGVYDTKLRYESPEHTVVTNSVGYTKHYTHLNGLVVVMLDSLGAVRQWTYNENTDLTLERDPLGQSTSYEYDARGNQTLVTYPDGAKIQTQYNPQDLPIQAIDANGEVWQWTYDEAGNLLGRVNPLGASTEYSYDAQGRLVSVADNLAQTLRLRYDAHHNIREVLAPNAQVSSNEYNFLGRVIRTSDYRGNVRHYQYDILGRIIWLREPDGAERTFTYDAVGSVLREQGPHSTTQYTYTRTGHLAARDQAGVRVSFAYDTEGRLTSLRNEHGEVYTLILNVAGQVVEEIGFDGLTRRYHRDLAGRVTTLQRPAGRSTQYAYDAVGRLTEVLHHDGTQAQFKYRPDGELIEANTPNHRVCLDKNALGQVVREAQGRHVVESEYDIFGQRLGVRSSLGAAAQMQRNLTGQIEQLRTDHWQAKFSYNTFGQEIERVLGSLQLSWQHDVLGRPARQTIQTERAANTQQRHYQWLRPNRLAEIEATATGRTAFTYDERGHLVATRYADGTQEVRQPDAIGNLFRTPSRTDRTYSKGGQLRKANGTRYDYDAEGNLVRKRLPNGQQWHYAWDGAGQLTSVTRPDGYAVTFTYDALGRRLSKRFRGKVTRWVWDGNQPLHEWQELEIGPGAGSVQDVTTWLFEDASFAPMAKLTAHAAYSVVVDHLGTPLELYDQQGTKTWQAQLDSYGQVLEGKGKPQDCPFRYQGQYEDTETGLYYNRFRYYDPEVGRYISQDPIGVLGGMNLYSYVADPTAWIDPFGWYSDLNHDGMGHHLFPRSVAGKLQLSKLDKPGSIAWYPDDPTDTADLHKRLHRALIDEGVPFHGSKYTGSVDDFFDKGKKAYAGFPEKGFLKIPGTKDALFENLTPGEALEKLRELHNTGKIPCPK</sequence>
<evidence type="ECO:0000256" key="1">
    <source>
        <dbReference type="ARBA" id="ARBA00022737"/>
    </source>
</evidence>
<dbReference type="InterPro" id="IPR022385">
    <property type="entry name" value="Rhs_assc_core"/>
</dbReference>
<dbReference type="EMBL" id="SRMB01000001">
    <property type="protein sequence ID" value="TGE29457.1"/>
    <property type="molecule type" value="Genomic_DNA"/>
</dbReference>
<evidence type="ECO:0000313" key="5">
    <source>
        <dbReference type="Proteomes" id="UP000298471"/>
    </source>
</evidence>
<dbReference type="Pfam" id="PF20148">
    <property type="entry name" value="DUF6531"/>
    <property type="match status" value="1"/>
</dbReference>
<evidence type="ECO:0000313" key="4">
    <source>
        <dbReference type="EMBL" id="TGE29457.1"/>
    </source>
</evidence>
<dbReference type="RefSeq" id="WP_135393917.1">
    <property type="nucleotide sequence ID" value="NZ_SRMB01000001.1"/>
</dbReference>
<dbReference type="NCBIfam" id="TIGR03696">
    <property type="entry name" value="Rhs_assc_core"/>
    <property type="match status" value="1"/>
</dbReference>
<reference evidence="4 5" key="1">
    <citation type="submission" date="2019-04" db="EMBL/GenBank/DDBJ databases">
        <authorList>
            <person name="Feng G."/>
            <person name="Zhang J."/>
            <person name="Zhu H."/>
        </authorList>
    </citation>
    <scope>NUCLEOTIDE SEQUENCE [LARGE SCALE GENOMIC DNA]</scope>
    <source>
        <strain evidence="4 5">9PBR-1</strain>
    </source>
</reference>
<dbReference type="InterPro" id="IPR045351">
    <property type="entry name" value="DUF6531"/>
</dbReference>
<dbReference type="Gene3D" id="2.180.10.10">
    <property type="entry name" value="RHS repeat-associated core"/>
    <property type="match status" value="3"/>
</dbReference>
<dbReference type="Proteomes" id="UP000298471">
    <property type="component" value="Unassembled WGS sequence"/>
</dbReference>
<name>A0A4Z0QHB8_9BACT</name>
<dbReference type="OrthoDB" id="9765204at2"/>
<dbReference type="PANTHER" id="PTHR32305:SF15">
    <property type="entry name" value="PROTEIN RHSA-RELATED"/>
    <property type="match status" value="1"/>
</dbReference>
<accession>A0A4Z0QHB8</accession>
<organism evidence="4 5">
    <name type="scientific">Hymenobacter metallicola</name>
    <dbReference type="NCBI Taxonomy" id="2563114"/>
    <lineage>
        <taxon>Bacteria</taxon>
        <taxon>Pseudomonadati</taxon>
        <taxon>Bacteroidota</taxon>
        <taxon>Cytophagia</taxon>
        <taxon>Cytophagales</taxon>
        <taxon>Hymenobacteraceae</taxon>
        <taxon>Hymenobacter</taxon>
    </lineage>
</organism>
<dbReference type="Pfam" id="PF25023">
    <property type="entry name" value="TEN_YD-shell"/>
    <property type="match status" value="1"/>
</dbReference>